<proteinExistence type="predicted"/>
<sequence length="215" mass="23033">MSGATAADLAGIIRSRVAFINSQLAAGVDRDGLLTRQPRALIATISSVPGLTAEHGAAISNEITAGPWSAGQKAATVATVEEVFAGGITSTGGSRPQQHCDHSHACLTLDDWQFIQDQSLSRAAKVERLAMRAWSIGITCPAESVTGDDFQAAVKLLDSSQRWPFGHIKRYLASADMLPPSVFQFAYQGVAPTWPFDHHEWDRAAYDATIKRAVS</sequence>
<protein>
    <submittedName>
        <fullName evidence="1">Uncharacterized protein</fullName>
    </submittedName>
</protein>
<dbReference type="EMBL" id="CAUYUJ010014825">
    <property type="protein sequence ID" value="CAK0846467.1"/>
    <property type="molecule type" value="Genomic_DNA"/>
</dbReference>
<name>A0ABN9TKG0_9DINO</name>
<keyword evidence="2" id="KW-1185">Reference proteome</keyword>
<feature type="non-terminal residue" evidence="1">
    <location>
        <position position="215"/>
    </location>
</feature>
<gene>
    <name evidence="1" type="ORF">PCOR1329_LOCUS39947</name>
</gene>
<comment type="caution">
    <text evidence="1">The sequence shown here is derived from an EMBL/GenBank/DDBJ whole genome shotgun (WGS) entry which is preliminary data.</text>
</comment>
<accession>A0ABN9TKG0</accession>
<evidence type="ECO:0000313" key="1">
    <source>
        <dbReference type="EMBL" id="CAK0846467.1"/>
    </source>
</evidence>
<evidence type="ECO:0000313" key="2">
    <source>
        <dbReference type="Proteomes" id="UP001189429"/>
    </source>
</evidence>
<organism evidence="1 2">
    <name type="scientific">Prorocentrum cordatum</name>
    <dbReference type="NCBI Taxonomy" id="2364126"/>
    <lineage>
        <taxon>Eukaryota</taxon>
        <taxon>Sar</taxon>
        <taxon>Alveolata</taxon>
        <taxon>Dinophyceae</taxon>
        <taxon>Prorocentrales</taxon>
        <taxon>Prorocentraceae</taxon>
        <taxon>Prorocentrum</taxon>
    </lineage>
</organism>
<dbReference type="Proteomes" id="UP001189429">
    <property type="component" value="Unassembled WGS sequence"/>
</dbReference>
<reference evidence="1" key="1">
    <citation type="submission" date="2023-10" db="EMBL/GenBank/DDBJ databases">
        <authorList>
            <person name="Chen Y."/>
            <person name="Shah S."/>
            <person name="Dougan E. K."/>
            <person name="Thang M."/>
            <person name="Chan C."/>
        </authorList>
    </citation>
    <scope>NUCLEOTIDE SEQUENCE [LARGE SCALE GENOMIC DNA]</scope>
</reference>